<dbReference type="GO" id="GO:0031122">
    <property type="term" value="P:cytoplasmic microtubule organization"/>
    <property type="evidence" value="ECO:0007669"/>
    <property type="project" value="TreeGrafter"/>
</dbReference>
<name>A0A4W6F6P4_LATCA</name>
<feature type="coiled-coil region" evidence="4">
    <location>
        <begin position="1077"/>
        <end position="1321"/>
    </location>
</feature>
<feature type="compositionally biased region" description="Polar residues" evidence="5">
    <location>
        <begin position="1915"/>
        <end position="1928"/>
    </location>
</feature>
<feature type="region of interest" description="Disordered" evidence="5">
    <location>
        <begin position="943"/>
        <end position="974"/>
    </location>
</feature>
<reference evidence="7" key="2">
    <citation type="submission" date="2025-08" db="UniProtKB">
        <authorList>
            <consortium name="Ensembl"/>
        </authorList>
    </citation>
    <scope>IDENTIFICATION</scope>
</reference>
<reference evidence="8" key="1">
    <citation type="submission" date="2015-09" db="EMBL/GenBank/DDBJ databases">
        <authorList>
            <person name="Sai Rama Sridatta P."/>
        </authorList>
    </citation>
    <scope>NUCLEOTIDE SEQUENCE [LARGE SCALE GENOMIC DNA]</scope>
</reference>
<feature type="region of interest" description="Disordered" evidence="5">
    <location>
        <begin position="1345"/>
        <end position="1396"/>
    </location>
</feature>
<keyword evidence="3 4" id="KW-0175">Coiled coil</keyword>
<dbReference type="Gene3D" id="1.10.418.10">
    <property type="entry name" value="Calponin-like domain"/>
    <property type="match status" value="1"/>
</dbReference>
<dbReference type="Pfam" id="PF19047">
    <property type="entry name" value="HOOK_N"/>
    <property type="match status" value="1"/>
</dbReference>
<feature type="compositionally biased region" description="Low complexity" evidence="5">
    <location>
        <begin position="1676"/>
        <end position="1690"/>
    </location>
</feature>
<dbReference type="Proteomes" id="UP000314980">
    <property type="component" value="Unassembled WGS sequence"/>
</dbReference>
<dbReference type="Gene3D" id="1.10.287.1490">
    <property type="match status" value="1"/>
</dbReference>
<proteinExistence type="predicted"/>
<feature type="coiled-coil region" evidence="4">
    <location>
        <begin position="400"/>
        <end position="509"/>
    </location>
</feature>
<keyword evidence="8" id="KW-1185">Reference proteome</keyword>
<feature type="coiled-coil region" evidence="4">
    <location>
        <begin position="979"/>
        <end position="1048"/>
    </location>
</feature>
<feature type="domain" description="HOOK N-terminal" evidence="6">
    <location>
        <begin position="14"/>
        <end position="109"/>
    </location>
</feature>
<feature type="region of interest" description="Disordered" evidence="5">
    <location>
        <begin position="172"/>
        <end position="195"/>
    </location>
</feature>
<dbReference type="SUPFAM" id="SSF116907">
    <property type="entry name" value="Hook domain"/>
    <property type="match status" value="1"/>
</dbReference>
<evidence type="ECO:0000313" key="7">
    <source>
        <dbReference type="Ensembl" id="ENSLCAP00010047050.1"/>
    </source>
</evidence>
<dbReference type="InterPro" id="IPR036872">
    <property type="entry name" value="CH_dom_sf"/>
</dbReference>
<evidence type="ECO:0000259" key="6">
    <source>
        <dbReference type="Pfam" id="PF19047"/>
    </source>
</evidence>
<accession>A0A4W6F6P4</accession>
<reference evidence="7" key="3">
    <citation type="submission" date="2025-09" db="UniProtKB">
        <authorList>
            <consortium name="Ensembl"/>
        </authorList>
    </citation>
    <scope>IDENTIFICATION</scope>
</reference>
<dbReference type="GO" id="GO:0051959">
    <property type="term" value="F:dynein light intermediate chain binding"/>
    <property type="evidence" value="ECO:0007669"/>
    <property type="project" value="TreeGrafter"/>
</dbReference>
<dbReference type="GO" id="GO:0008017">
    <property type="term" value="F:microtubule binding"/>
    <property type="evidence" value="ECO:0007669"/>
    <property type="project" value="TreeGrafter"/>
</dbReference>
<dbReference type="GO" id="GO:0030705">
    <property type="term" value="P:cytoskeleton-dependent intracellular transport"/>
    <property type="evidence" value="ECO:0007669"/>
    <property type="project" value="InterPro"/>
</dbReference>
<feature type="compositionally biased region" description="Basic and acidic residues" evidence="5">
    <location>
        <begin position="1748"/>
        <end position="1758"/>
    </location>
</feature>
<sequence>RYKQRLRNTLTNKKVNNDPTLRIQNLSILIRQIKAYYQENLQQLVMMPLPNVLVLGRNPLSEQGLEEMKKLLLLLLGCAVQCEKKEEYIERIQTLDFDSKAAIASHIQEVTHNQENVVDLQWLESGEMPPEDLDSLSRNLAFHLKRLVDERDIQLETIVELTQERDCVQLSPLAPCPTQSPGDSPSMRRTESRQHLSVELADAKAKIRRLRQELEEKSEQLLDTRQELENMEVELKRLQQEVMPQLLSDARSARAYRDELDALREKAIRVDKLESELSRYKERLHDIEFYKARVEELKEDNQEQLDASRTRSDKLHLLEKENLQLKSKIHDLEMERDLDRKRMEELLEENLVLEMAQKQSMDESLHLGWELEQLAKTPELTETPQKSLGEEVNELTSSRLLKLEKDNQTLLKTVEELRGAAGQDTVAKLAKLTQENQKLNQKFEHLQSELTADRESLRSAESLSTDLMKEKALLEKTLETLRENSERQMKGLEQENKHLSQTVSSLRQRCQVGAEARVKDVEKENRVLHESICETTAKLNKMEFERKQLRKELEVMKEKGERAEELEIQMQKLERDNESLQKKVASLGITCEKVSSLEKENTELEAEGRRLKKKLDALKNMAFQLEALEKENSQLEQENLELRRSAESLRSAGAKAAQLEAENRELESERSQLKRSLELLKASSKKTERLEVSYQGLDTENQRLQKALENSSKKIQQLEAELQEVETENQTLQRNLEELKISSKRLEQLEQENKTLEQESSQLEKDKKLLEKENKRLRQQAEIRDSKLDDNNQRISSLEKENRTMGKEMIFFRDSCTRVKDLERENKELVKQATIDKKTLITLREELVSEKLKTQQMNNDLEKLTHELEKIGLNKERLLLDEGSDDRFKLLETKLESTLKSSLEIKEEKIAALEARLQESSNLNQQLRQELKTVKKNYEALRQREEEERMVQSSPPRGGEDPQSVSKWEKESHETTRELLKVKDRLIEVERNNATLQAEKAALRSQLKQLETQSSNLQAQIVALQRQTASLQENNTTLQTQNAKLQVENSTLSSQSAALMAQNAQLQSQQSSVEGEREGALKEKEELRATYELLLRDHEKLAALHERQAAEYEALIGKHGGLKSSHKSLEQQHRDLEDKYKQLLQRKGDLEELEKNLKEQQEKMALENQTHQATADQCKLLKEENDRLNTTYRQLVRDNENLQLDHKNMKSQLNSAKLEQTKLEAEFSKLKEQYQQLDITSTKLTNQCELLSQLKGNLEEENRHLLDQIQTLMLQNRTLLEQTMESKDLFHVEQRQYIDKLNELRRQKEKLEEKIMDQYKFYDPSPPRRRGNWITLKMRKLIKPKSRERMRSLTLTPSRSESGDGFLTFPQDSQDSSSIGSGSNSLDDALQHKRSSTIKRLPFMRNRSKDKDKAKAIYRRSMSMNDLLQTMAVAGGPGAQWAGSSENLDGAEGGDAGMTGRSRRGGQRMKELAFSTNAIDCAALTLPSAGHSRAKLRLQVKGQGAGFNCGRVLTTRPSSLHSNRTTSSNSNNNSHLTSPLEGKGILSRPHSESSGEFSLSLDQDVWSSSGSSPVQQPTSSRSSHQSPLQLRRSLDPSSATGSPGQTQIRKTGSPGSEVLSLQQFLDEGIDPSGSQENLTVDSPRLSTSSDHVQKERTSTKGRGILRSSSGKAAPVSSDRPPRSSGQPGRPTLRKAESTRVKGSVPIRSSLSSQGKATSVSERLDSASSTLPRASSVISTAEGTTRRTSIHDLLSKDNRQPVSVDVSPPVASTKAGVRSQPTPSEYHPISTNLKGSLITTTTTPLPKSLSLPCHSSEDPDLSTLESFLGPSFTVDSVFMDSIFSESAGKNLPFLSLNPTLVSNISGPPVTNKTSPVPPVANHISTQNQTPHSQSNGQMRSSPASLKEYREGVDPNLVNNPDQSLSPEDNQSLWYEYGCV</sequence>
<feature type="compositionally biased region" description="Basic and acidic residues" evidence="5">
    <location>
        <begin position="186"/>
        <end position="195"/>
    </location>
</feature>
<evidence type="ECO:0000256" key="1">
    <source>
        <dbReference type="ARBA" id="ARBA00004496"/>
    </source>
</evidence>
<feature type="compositionally biased region" description="Polar residues" evidence="5">
    <location>
        <begin position="1706"/>
        <end position="1746"/>
    </location>
</feature>
<comment type="subcellular location">
    <subcellularLocation>
        <location evidence="1">Cytoplasm</location>
    </subcellularLocation>
</comment>
<feature type="region of interest" description="Disordered" evidence="5">
    <location>
        <begin position="1514"/>
        <end position="1790"/>
    </location>
</feature>
<dbReference type="PANTHER" id="PTHR18947">
    <property type="entry name" value="HOOK PROTEINS"/>
    <property type="match status" value="1"/>
</dbReference>
<protein>
    <submittedName>
        <fullName evidence="7">Coiled-coil domain containing 88A</fullName>
    </submittedName>
</protein>
<evidence type="ECO:0000313" key="8">
    <source>
        <dbReference type="Proteomes" id="UP000314980"/>
    </source>
</evidence>
<keyword evidence="2" id="KW-0963">Cytoplasm</keyword>
<gene>
    <name evidence="7" type="primary">CCDC88A</name>
</gene>
<dbReference type="GO" id="GO:0005813">
    <property type="term" value="C:centrosome"/>
    <property type="evidence" value="ECO:0007669"/>
    <property type="project" value="TreeGrafter"/>
</dbReference>
<dbReference type="GeneTree" id="ENSGT00940000155559"/>
<evidence type="ECO:0000256" key="3">
    <source>
        <dbReference type="ARBA" id="ARBA00023054"/>
    </source>
</evidence>
<feature type="compositionally biased region" description="Low complexity" evidence="5">
    <location>
        <begin position="1518"/>
        <end position="1538"/>
    </location>
</feature>
<feature type="region of interest" description="Disordered" evidence="5">
    <location>
        <begin position="1866"/>
        <end position="1928"/>
    </location>
</feature>
<feature type="compositionally biased region" description="Polar residues" evidence="5">
    <location>
        <begin position="1595"/>
        <end position="1623"/>
    </location>
</feature>
<evidence type="ECO:0000256" key="4">
    <source>
        <dbReference type="SAM" id="Coils"/>
    </source>
</evidence>
<dbReference type="PANTHER" id="PTHR18947:SF30">
    <property type="entry name" value="GIRDIN"/>
    <property type="match status" value="1"/>
</dbReference>
<dbReference type="GO" id="GO:0005737">
    <property type="term" value="C:cytoplasm"/>
    <property type="evidence" value="ECO:0007669"/>
    <property type="project" value="UniProtKB-SubCell"/>
</dbReference>
<feature type="compositionally biased region" description="Low complexity" evidence="5">
    <location>
        <begin position="1760"/>
        <end position="1771"/>
    </location>
</feature>
<dbReference type="InterPro" id="IPR043936">
    <property type="entry name" value="HOOK_N"/>
</dbReference>
<feature type="compositionally biased region" description="Polar residues" evidence="5">
    <location>
        <begin position="1881"/>
        <end position="1902"/>
    </location>
</feature>
<dbReference type="Ensembl" id="ENSLCAT00010048203.1">
    <property type="protein sequence ID" value="ENSLCAP00010047050.1"/>
    <property type="gene ID" value="ENSLCAG00010021798.1"/>
</dbReference>
<feature type="region of interest" description="Disordered" evidence="5">
    <location>
        <begin position="780"/>
        <end position="800"/>
    </location>
</feature>
<feature type="compositionally biased region" description="Polar residues" evidence="5">
    <location>
        <begin position="1632"/>
        <end position="1650"/>
    </location>
</feature>
<organism evidence="7 8">
    <name type="scientific">Lates calcarifer</name>
    <name type="common">Barramundi</name>
    <name type="synonym">Holocentrus calcarifer</name>
    <dbReference type="NCBI Taxonomy" id="8187"/>
    <lineage>
        <taxon>Eukaryota</taxon>
        <taxon>Metazoa</taxon>
        <taxon>Chordata</taxon>
        <taxon>Craniata</taxon>
        <taxon>Vertebrata</taxon>
        <taxon>Euteleostomi</taxon>
        <taxon>Actinopterygii</taxon>
        <taxon>Neopterygii</taxon>
        <taxon>Teleostei</taxon>
        <taxon>Neoteleostei</taxon>
        <taxon>Acanthomorphata</taxon>
        <taxon>Carangaria</taxon>
        <taxon>Carangaria incertae sedis</taxon>
        <taxon>Centropomidae</taxon>
        <taxon>Lates</taxon>
    </lineage>
</organism>
<evidence type="ECO:0000256" key="5">
    <source>
        <dbReference type="SAM" id="MobiDB-lite"/>
    </source>
</evidence>
<feature type="compositionally biased region" description="Low complexity" evidence="5">
    <location>
        <begin position="1371"/>
        <end position="1388"/>
    </location>
</feature>
<feature type="compositionally biased region" description="Polar residues" evidence="5">
    <location>
        <begin position="1552"/>
        <end position="1588"/>
    </location>
</feature>
<evidence type="ECO:0000256" key="2">
    <source>
        <dbReference type="ARBA" id="ARBA00022490"/>
    </source>
</evidence>